<dbReference type="Proteomes" id="UP000237000">
    <property type="component" value="Unassembled WGS sequence"/>
</dbReference>
<dbReference type="OrthoDB" id="10587378at2759"/>
<keyword evidence="3" id="KW-1185">Reference proteome</keyword>
<feature type="region of interest" description="Disordered" evidence="1">
    <location>
        <begin position="60"/>
        <end position="79"/>
    </location>
</feature>
<name>A0A2P5FUL0_TREOI</name>
<evidence type="ECO:0000313" key="3">
    <source>
        <dbReference type="Proteomes" id="UP000237000"/>
    </source>
</evidence>
<feature type="compositionally biased region" description="Low complexity" evidence="1">
    <location>
        <begin position="63"/>
        <end position="72"/>
    </location>
</feature>
<evidence type="ECO:0000313" key="2">
    <source>
        <dbReference type="EMBL" id="POO01480.1"/>
    </source>
</evidence>
<dbReference type="InParanoid" id="A0A2P5FUL0"/>
<proteinExistence type="predicted"/>
<accession>A0A2P5FUL0</accession>
<evidence type="ECO:0000256" key="1">
    <source>
        <dbReference type="SAM" id="MobiDB-lite"/>
    </source>
</evidence>
<comment type="caution">
    <text evidence="2">The sequence shown here is derived from an EMBL/GenBank/DDBJ whole genome shotgun (WGS) entry which is preliminary data.</text>
</comment>
<gene>
    <name evidence="2" type="ORF">TorRG33x02_027870</name>
</gene>
<organism evidence="2 3">
    <name type="scientific">Trema orientale</name>
    <name type="common">Charcoal tree</name>
    <name type="synonym">Celtis orientalis</name>
    <dbReference type="NCBI Taxonomy" id="63057"/>
    <lineage>
        <taxon>Eukaryota</taxon>
        <taxon>Viridiplantae</taxon>
        <taxon>Streptophyta</taxon>
        <taxon>Embryophyta</taxon>
        <taxon>Tracheophyta</taxon>
        <taxon>Spermatophyta</taxon>
        <taxon>Magnoliopsida</taxon>
        <taxon>eudicotyledons</taxon>
        <taxon>Gunneridae</taxon>
        <taxon>Pentapetalae</taxon>
        <taxon>rosids</taxon>
        <taxon>fabids</taxon>
        <taxon>Rosales</taxon>
        <taxon>Cannabaceae</taxon>
        <taxon>Trema</taxon>
    </lineage>
</organism>
<dbReference type="AlphaFoldDB" id="A0A2P5FUL0"/>
<dbReference type="EMBL" id="JXTC01000008">
    <property type="protein sequence ID" value="POO01480.1"/>
    <property type="molecule type" value="Genomic_DNA"/>
</dbReference>
<protein>
    <submittedName>
        <fullName evidence="2">Uncharacterized protein</fullName>
    </submittedName>
</protein>
<sequence>MVWDSEELMMPAAMEGLDTAAYLRMAMSESLPKGSGSFFKVIRFEPSSSSLSEFGYEFEAKSDSSSSSSSVSGTMRRQKSHKCIGKTHLTFADAVIYRWTTAIVGRRL</sequence>
<reference evidence="3" key="1">
    <citation type="submission" date="2016-06" db="EMBL/GenBank/DDBJ databases">
        <title>Parallel loss of symbiosis genes in relatives of nitrogen-fixing non-legume Parasponia.</title>
        <authorList>
            <person name="Van Velzen R."/>
            <person name="Holmer R."/>
            <person name="Bu F."/>
            <person name="Rutten L."/>
            <person name="Van Zeijl A."/>
            <person name="Liu W."/>
            <person name="Santuari L."/>
            <person name="Cao Q."/>
            <person name="Sharma T."/>
            <person name="Shen D."/>
            <person name="Roswanjaya Y."/>
            <person name="Wardhani T."/>
            <person name="Kalhor M.S."/>
            <person name="Jansen J."/>
            <person name="Van den Hoogen J."/>
            <person name="Gungor B."/>
            <person name="Hartog M."/>
            <person name="Hontelez J."/>
            <person name="Verver J."/>
            <person name="Yang W.-C."/>
            <person name="Schijlen E."/>
            <person name="Repin R."/>
            <person name="Schilthuizen M."/>
            <person name="Schranz E."/>
            <person name="Heidstra R."/>
            <person name="Miyata K."/>
            <person name="Fedorova E."/>
            <person name="Kohlen W."/>
            <person name="Bisseling T."/>
            <person name="Smit S."/>
            <person name="Geurts R."/>
        </authorList>
    </citation>
    <scope>NUCLEOTIDE SEQUENCE [LARGE SCALE GENOMIC DNA]</scope>
    <source>
        <strain evidence="3">cv. RG33-2</strain>
    </source>
</reference>